<keyword evidence="8" id="KW-1185">Reference proteome</keyword>
<dbReference type="PROSITE" id="PS50931">
    <property type="entry name" value="HTH_LYSR"/>
    <property type="match status" value="1"/>
</dbReference>
<dbReference type="GO" id="GO:0003700">
    <property type="term" value="F:DNA-binding transcription factor activity"/>
    <property type="evidence" value="ECO:0007669"/>
    <property type="project" value="InterPro"/>
</dbReference>
<keyword evidence="3" id="KW-0805">Transcription regulation</keyword>
<keyword evidence="4" id="KW-0238">DNA-binding</keyword>
<dbReference type="SUPFAM" id="SSF46785">
    <property type="entry name" value="Winged helix' DNA-binding domain"/>
    <property type="match status" value="1"/>
</dbReference>
<accession>A0A0R3D9Y7</accession>
<dbReference type="InterPro" id="IPR000847">
    <property type="entry name" value="LysR_HTH_N"/>
</dbReference>
<dbReference type="STRING" id="989370.AOQ71_28975"/>
<dbReference type="Gene3D" id="3.40.190.10">
    <property type="entry name" value="Periplasmic binding protein-like II"/>
    <property type="match status" value="2"/>
</dbReference>
<dbReference type="Proteomes" id="UP000051936">
    <property type="component" value="Unassembled WGS sequence"/>
</dbReference>
<evidence type="ECO:0000256" key="4">
    <source>
        <dbReference type="ARBA" id="ARBA00023125"/>
    </source>
</evidence>
<reference evidence="7 8" key="1">
    <citation type="submission" date="2015-09" db="EMBL/GenBank/DDBJ databases">
        <title>Draft Genome Sequence of Bradyrhizobium manausense Strain BR 3351T, a Novel Symbiotic Nitrogen-Fixing Alphaproteobacterium Isolated from Brazilian Amazon Rain Forest.</title>
        <authorList>
            <person name="De Araujo J.L."/>
            <person name="Zilli J.E."/>
        </authorList>
    </citation>
    <scope>NUCLEOTIDE SEQUENCE [LARGE SCALE GENOMIC DNA]</scope>
    <source>
        <strain evidence="7 8">BR3351</strain>
    </source>
</reference>
<dbReference type="InterPro" id="IPR005119">
    <property type="entry name" value="LysR_subst-bd"/>
</dbReference>
<name>A0A0R3D9Y7_9BRAD</name>
<evidence type="ECO:0000256" key="1">
    <source>
        <dbReference type="ARBA" id="ARBA00003502"/>
    </source>
</evidence>
<evidence type="ECO:0000313" key="8">
    <source>
        <dbReference type="Proteomes" id="UP000051936"/>
    </source>
</evidence>
<evidence type="ECO:0000256" key="5">
    <source>
        <dbReference type="ARBA" id="ARBA00023163"/>
    </source>
</evidence>
<protein>
    <submittedName>
        <fullName evidence="7">LysR family transcriptional regulator</fullName>
    </submittedName>
</protein>
<dbReference type="InterPro" id="IPR058163">
    <property type="entry name" value="LysR-type_TF_proteobact-type"/>
</dbReference>
<dbReference type="EMBL" id="LJYG01000105">
    <property type="protein sequence ID" value="KRQ04893.1"/>
    <property type="molecule type" value="Genomic_DNA"/>
</dbReference>
<dbReference type="AlphaFoldDB" id="A0A0R3D9Y7"/>
<dbReference type="PANTHER" id="PTHR30537:SF74">
    <property type="entry name" value="HTH-TYPE TRANSCRIPTIONAL REGULATOR TRPI"/>
    <property type="match status" value="1"/>
</dbReference>
<comment type="similarity">
    <text evidence="2">Belongs to the LysR transcriptional regulatory family.</text>
</comment>
<dbReference type="InterPro" id="IPR036388">
    <property type="entry name" value="WH-like_DNA-bd_sf"/>
</dbReference>
<dbReference type="OrthoDB" id="9794694at2"/>
<sequence>MLPSLRGLQALSLLSQTGSLTAAADILGVSRSALSHRVADLERQLGVILMQKQGRSVVLTDDGEALIAVMGDALDRIEAAVEPIRRRRSQLRISTVATLASHWLLPRLPEFRALHPDIEVALTTTRRAINLEAEDFDCAIRHGLGNWPGLTATLLFRETLAPVAAPGADQNLEGSSIIRARSRFRDWSRWWTASRRAGRPDDGGLVVESRAQALEAALAGGGIAMIDMAYVDEHLSSRRLQLLAPPITLDEGYYLLSRSVRRNDRILGAFEQWIVAVSARSRAEAGAATSQ</sequence>
<comment type="function">
    <text evidence="1">NodD regulates the expression of the nodABCFE genes which encode other nodulation proteins. NodD is also a negative regulator of its own expression. Binds flavonoids as inducers.</text>
</comment>
<dbReference type="PANTHER" id="PTHR30537">
    <property type="entry name" value="HTH-TYPE TRANSCRIPTIONAL REGULATOR"/>
    <property type="match status" value="1"/>
</dbReference>
<proteinExistence type="inferred from homology"/>
<evidence type="ECO:0000256" key="2">
    <source>
        <dbReference type="ARBA" id="ARBA00009437"/>
    </source>
</evidence>
<evidence type="ECO:0000256" key="3">
    <source>
        <dbReference type="ARBA" id="ARBA00023015"/>
    </source>
</evidence>
<feature type="domain" description="HTH lysR-type" evidence="6">
    <location>
        <begin position="3"/>
        <end position="60"/>
    </location>
</feature>
<keyword evidence="5" id="KW-0804">Transcription</keyword>
<comment type="caution">
    <text evidence="7">The sequence shown here is derived from an EMBL/GenBank/DDBJ whole genome shotgun (WGS) entry which is preliminary data.</text>
</comment>
<organism evidence="7 8">
    <name type="scientific">Bradyrhizobium manausense</name>
    <dbReference type="NCBI Taxonomy" id="989370"/>
    <lineage>
        <taxon>Bacteria</taxon>
        <taxon>Pseudomonadati</taxon>
        <taxon>Pseudomonadota</taxon>
        <taxon>Alphaproteobacteria</taxon>
        <taxon>Hyphomicrobiales</taxon>
        <taxon>Nitrobacteraceae</taxon>
        <taxon>Bradyrhizobium</taxon>
    </lineage>
</organism>
<dbReference type="GO" id="GO:0043565">
    <property type="term" value="F:sequence-specific DNA binding"/>
    <property type="evidence" value="ECO:0007669"/>
    <property type="project" value="TreeGrafter"/>
</dbReference>
<dbReference type="InterPro" id="IPR036390">
    <property type="entry name" value="WH_DNA-bd_sf"/>
</dbReference>
<dbReference type="CDD" id="cd08432">
    <property type="entry name" value="PBP2_GcdR_TrpI_HvrB_AmpR_like"/>
    <property type="match status" value="1"/>
</dbReference>
<gene>
    <name evidence="7" type="ORF">AOQ71_28975</name>
</gene>
<evidence type="ECO:0000259" key="6">
    <source>
        <dbReference type="PROSITE" id="PS50931"/>
    </source>
</evidence>
<evidence type="ECO:0000313" key="7">
    <source>
        <dbReference type="EMBL" id="KRQ04893.1"/>
    </source>
</evidence>
<dbReference type="RefSeq" id="WP_057753954.1">
    <property type="nucleotide sequence ID" value="NZ_LJYG01000105.1"/>
</dbReference>
<dbReference type="SUPFAM" id="SSF53850">
    <property type="entry name" value="Periplasmic binding protein-like II"/>
    <property type="match status" value="1"/>
</dbReference>
<dbReference type="Pfam" id="PF00126">
    <property type="entry name" value="HTH_1"/>
    <property type="match status" value="1"/>
</dbReference>
<dbReference type="GO" id="GO:0006351">
    <property type="term" value="P:DNA-templated transcription"/>
    <property type="evidence" value="ECO:0007669"/>
    <property type="project" value="TreeGrafter"/>
</dbReference>
<dbReference type="Pfam" id="PF03466">
    <property type="entry name" value="LysR_substrate"/>
    <property type="match status" value="1"/>
</dbReference>
<dbReference type="Gene3D" id="1.10.10.10">
    <property type="entry name" value="Winged helix-like DNA-binding domain superfamily/Winged helix DNA-binding domain"/>
    <property type="match status" value="1"/>
</dbReference>